<dbReference type="AlphaFoldDB" id="A0A942UV24"/>
<dbReference type="GO" id="GO:0005737">
    <property type="term" value="C:cytoplasm"/>
    <property type="evidence" value="ECO:0007669"/>
    <property type="project" value="UniProtKB-SubCell"/>
</dbReference>
<evidence type="ECO:0000313" key="9">
    <source>
        <dbReference type="Proteomes" id="UP000724672"/>
    </source>
</evidence>
<evidence type="ECO:0000256" key="1">
    <source>
        <dbReference type="ARBA" id="ARBA00022490"/>
    </source>
</evidence>
<keyword evidence="4 5" id="KW-0143">Chaperone</keyword>
<reference evidence="8" key="1">
    <citation type="submission" date="2019-12" db="EMBL/GenBank/DDBJ databases">
        <title>Clostridiaceae gen. nov. sp. nov., isolated from sediment in Xinjiang, China.</title>
        <authorList>
            <person name="Zhang R."/>
        </authorList>
    </citation>
    <scope>NUCLEOTIDE SEQUENCE</scope>
    <source>
        <strain evidence="8">D2Q-11</strain>
    </source>
</reference>
<dbReference type="GO" id="GO:0042274">
    <property type="term" value="P:ribosomal small subunit biogenesis"/>
    <property type="evidence" value="ECO:0007669"/>
    <property type="project" value="UniProtKB-UniRule"/>
</dbReference>
<name>A0A942UV24_9FIRM</name>
<keyword evidence="9" id="KW-1185">Reference proteome</keyword>
<proteinExistence type="inferred from homology"/>
<dbReference type="EMBL" id="WSFT01000053">
    <property type="protein sequence ID" value="MBS4539774.1"/>
    <property type="molecule type" value="Genomic_DNA"/>
</dbReference>
<evidence type="ECO:0000256" key="3">
    <source>
        <dbReference type="ARBA" id="ARBA00022552"/>
    </source>
</evidence>
<sequence length="164" mass="19059">MINKIQVGKIINTHGLKGELKVLPLTDDPQRFNNLNKMYIDNKEYIIEKVWYKKGFPIITIQNFNDINDVLIFKNKYIYITQEDMIELEEDTYFIFQIKGLNVVTVDGIEIGTIKDVLTPGANDVYVVKGKDKEYLIPAVKEFVKEIDLEEKKMVIMPIEGLLE</sequence>
<dbReference type="SUPFAM" id="SSF50447">
    <property type="entry name" value="Translation proteins"/>
    <property type="match status" value="1"/>
</dbReference>
<accession>A0A942UV24</accession>
<keyword evidence="2 5" id="KW-0690">Ribosome biogenesis</keyword>
<dbReference type="InterPro" id="IPR011033">
    <property type="entry name" value="PRC_barrel-like_sf"/>
</dbReference>
<evidence type="ECO:0000256" key="5">
    <source>
        <dbReference type="HAMAP-Rule" id="MF_00014"/>
    </source>
</evidence>
<dbReference type="Gene3D" id="2.30.30.240">
    <property type="entry name" value="PRC-barrel domain"/>
    <property type="match status" value="1"/>
</dbReference>
<dbReference type="GO" id="GO:0005840">
    <property type="term" value="C:ribosome"/>
    <property type="evidence" value="ECO:0007669"/>
    <property type="project" value="InterPro"/>
</dbReference>
<comment type="caution">
    <text evidence="8">The sequence shown here is derived from an EMBL/GenBank/DDBJ whole genome shotgun (WGS) entry which is preliminary data.</text>
</comment>
<dbReference type="PANTHER" id="PTHR33692:SF1">
    <property type="entry name" value="RIBOSOME MATURATION FACTOR RIMM"/>
    <property type="match status" value="1"/>
</dbReference>
<dbReference type="NCBIfam" id="TIGR02273">
    <property type="entry name" value="16S_RimM"/>
    <property type="match status" value="1"/>
</dbReference>
<evidence type="ECO:0000256" key="2">
    <source>
        <dbReference type="ARBA" id="ARBA00022517"/>
    </source>
</evidence>
<dbReference type="GO" id="GO:0043022">
    <property type="term" value="F:ribosome binding"/>
    <property type="evidence" value="ECO:0007669"/>
    <property type="project" value="InterPro"/>
</dbReference>
<dbReference type="SUPFAM" id="SSF50346">
    <property type="entry name" value="PRC-barrel domain"/>
    <property type="match status" value="1"/>
</dbReference>
<keyword evidence="3 5" id="KW-0698">rRNA processing</keyword>
<dbReference type="InterPro" id="IPR011961">
    <property type="entry name" value="RimM"/>
</dbReference>
<evidence type="ECO:0000256" key="4">
    <source>
        <dbReference type="ARBA" id="ARBA00023186"/>
    </source>
</evidence>
<dbReference type="GO" id="GO:0006364">
    <property type="term" value="P:rRNA processing"/>
    <property type="evidence" value="ECO:0007669"/>
    <property type="project" value="UniProtKB-UniRule"/>
</dbReference>
<evidence type="ECO:0000313" key="8">
    <source>
        <dbReference type="EMBL" id="MBS4539774.1"/>
    </source>
</evidence>
<dbReference type="RefSeq" id="WP_203367689.1">
    <property type="nucleotide sequence ID" value="NZ_WSFT01000053.1"/>
</dbReference>
<dbReference type="InterPro" id="IPR036976">
    <property type="entry name" value="RimM_N_sf"/>
</dbReference>
<gene>
    <name evidence="5 8" type="primary">rimM</name>
    <name evidence="8" type="ORF">GOQ27_14970</name>
</gene>
<dbReference type="Pfam" id="PF01782">
    <property type="entry name" value="RimM"/>
    <property type="match status" value="1"/>
</dbReference>
<evidence type="ECO:0000259" key="7">
    <source>
        <dbReference type="Pfam" id="PF24986"/>
    </source>
</evidence>
<dbReference type="Proteomes" id="UP000724672">
    <property type="component" value="Unassembled WGS sequence"/>
</dbReference>
<protein>
    <recommendedName>
        <fullName evidence="5">Ribosome maturation factor RimM</fullName>
    </recommendedName>
</protein>
<organism evidence="8 9">
    <name type="scientific">Anaeromonas frigoriresistens</name>
    <dbReference type="NCBI Taxonomy" id="2683708"/>
    <lineage>
        <taxon>Bacteria</taxon>
        <taxon>Bacillati</taxon>
        <taxon>Bacillota</taxon>
        <taxon>Tissierellia</taxon>
        <taxon>Tissierellales</taxon>
        <taxon>Thermohalobacteraceae</taxon>
        <taxon>Anaeromonas</taxon>
    </lineage>
</organism>
<dbReference type="Gene3D" id="2.40.30.60">
    <property type="entry name" value="RimM"/>
    <property type="match status" value="1"/>
</dbReference>
<dbReference type="HAMAP" id="MF_00014">
    <property type="entry name" value="Ribosome_mat_RimM"/>
    <property type="match status" value="1"/>
</dbReference>
<dbReference type="InterPro" id="IPR009000">
    <property type="entry name" value="Transl_B-barrel_sf"/>
</dbReference>
<dbReference type="PANTHER" id="PTHR33692">
    <property type="entry name" value="RIBOSOME MATURATION FACTOR RIMM"/>
    <property type="match status" value="1"/>
</dbReference>
<dbReference type="Pfam" id="PF24986">
    <property type="entry name" value="PRC_RimM"/>
    <property type="match status" value="1"/>
</dbReference>
<comment type="subunit">
    <text evidence="5">Binds ribosomal protein uS19.</text>
</comment>
<comment type="similarity">
    <text evidence="5">Belongs to the RimM family.</text>
</comment>
<comment type="function">
    <text evidence="5">An accessory protein needed during the final step in the assembly of 30S ribosomal subunit, possibly for assembly of the head region. Essential for efficient processing of 16S rRNA. May be needed both before and after RbfA during the maturation of 16S rRNA. It has affinity for free ribosomal 30S subunits but not for 70S ribosomes.</text>
</comment>
<feature type="domain" description="Ribosome maturation factor RimM PRC barrel" evidence="7">
    <location>
        <begin position="96"/>
        <end position="162"/>
    </location>
</feature>
<comment type="subcellular location">
    <subcellularLocation>
        <location evidence="5">Cytoplasm</location>
    </subcellularLocation>
</comment>
<feature type="domain" description="RimM N-terminal" evidence="6">
    <location>
        <begin position="6"/>
        <end position="83"/>
    </location>
</feature>
<dbReference type="InterPro" id="IPR002676">
    <property type="entry name" value="RimM_N"/>
</dbReference>
<dbReference type="InterPro" id="IPR056792">
    <property type="entry name" value="PRC_RimM"/>
</dbReference>
<evidence type="ECO:0000259" key="6">
    <source>
        <dbReference type="Pfam" id="PF01782"/>
    </source>
</evidence>
<comment type="domain">
    <text evidence="5">The PRC barrel domain binds ribosomal protein uS19.</text>
</comment>
<keyword evidence="1 5" id="KW-0963">Cytoplasm</keyword>